<dbReference type="InterPro" id="IPR009060">
    <property type="entry name" value="UBA-like_sf"/>
</dbReference>
<dbReference type="Gene3D" id="3.30.479.20">
    <property type="entry name" value="Elongation factor Ts, dimerisation domain"/>
    <property type="match status" value="2"/>
</dbReference>
<evidence type="ECO:0000256" key="2">
    <source>
        <dbReference type="ARBA" id="ARBA00022768"/>
    </source>
</evidence>
<gene>
    <name evidence="8" type="primary">LOC106171905</name>
</gene>
<protein>
    <recommendedName>
        <fullName evidence="4">Elongation factor Ts, mitochondrial</fullName>
        <shortName evidence="4">EF-Ts</shortName>
        <shortName evidence="4">EF-TsMt</shortName>
    </recommendedName>
</protein>
<dbReference type="GO" id="GO:0070125">
    <property type="term" value="P:mitochondrial translational elongation"/>
    <property type="evidence" value="ECO:0007669"/>
    <property type="project" value="TreeGrafter"/>
</dbReference>
<dbReference type="OrthoDB" id="277235at2759"/>
<reference evidence="8" key="1">
    <citation type="submission" date="2025-08" db="UniProtKB">
        <authorList>
            <consortium name="RefSeq"/>
        </authorList>
    </citation>
    <scope>IDENTIFICATION</scope>
    <source>
        <tissue evidence="8">Gonads</tissue>
    </source>
</reference>
<sequence length="334" mass="36594">MLSITKSRSFLRIQLCRHFHSSNIVFNDAAPRKASLANLRKATGFSILQCKKALEKFPDDMEKAEAWLNEQAAEQGWAKANKLGHRPMSQGLIGVLKKDSMGIMVEVNCETDFVARNDKFRGLVGKVTSACFHHVKDSSEDKVSLTKEALSAVPTPEGNVGDAVALVVGSVGENMAVRRAAFFRAPEGSLLSSYVHAVGASHVDEGDCLLGKYASFVLTKPAELTASENVTEATAGETATKETEEEDEDDKMDPADLGRRLSQQVVGMNPLTLGDLQTDKPSDDKGEETRFLFQEYQFNTEKTIKDVLLENQAMVTDFVRYECGEELSEEASSS</sequence>
<dbReference type="InterPro" id="IPR018101">
    <property type="entry name" value="Transl_elong_Ts_CS"/>
</dbReference>
<dbReference type="SUPFAM" id="SSF54713">
    <property type="entry name" value="Elongation factor Ts (EF-Ts), dimerisation domain"/>
    <property type="match status" value="1"/>
</dbReference>
<feature type="domain" description="Translation elongation factor EFTs/EF1B dimerisation" evidence="6">
    <location>
        <begin position="102"/>
        <end position="325"/>
    </location>
</feature>
<keyword evidence="3 4" id="KW-0648">Protein biosynthesis</keyword>
<feature type="region of interest" description="Disordered" evidence="5">
    <location>
        <begin position="227"/>
        <end position="255"/>
    </location>
</feature>
<dbReference type="InterPro" id="IPR014039">
    <property type="entry name" value="Transl_elong_EFTs/EF1B_dimer"/>
</dbReference>
<keyword evidence="4" id="KW-0496">Mitochondrion</keyword>
<organism evidence="7 8">
    <name type="scientific">Lingula anatina</name>
    <name type="common">Brachiopod</name>
    <name type="synonym">Lingula unguis</name>
    <dbReference type="NCBI Taxonomy" id="7574"/>
    <lineage>
        <taxon>Eukaryota</taxon>
        <taxon>Metazoa</taxon>
        <taxon>Spiralia</taxon>
        <taxon>Lophotrochozoa</taxon>
        <taxon>Brachiopoda</taxon>
        <taxon>Linguliformea</taxon>
        <taxon>Lingulata</taxon>
        <taxon>Lingulida</taxon>
        <taxon>Linguloidea</taxon>
        <taxon>Lingulidae</taxon>
        <taxon>Lingula</taxon>
    </lineage>
</organism>
<name>A0A1S3JCF5_LINAN</name>
<dbReference type="RefSeq" id="XP_013407871.1">
    <property type="nucleotide sequence ID" value="XM_013552417.2"/>
</dbReference>
<dbReference type="Pfam" id="PF25025">
    <property type="entry name" value="EF-Ts_N"/>
    <property type="match status" value="1"/>
</dbReference>
<dbReference type="AlphaFoldDB" id="A0A1S3JCF5"/>
<dbReference type="SUPFAM" id="SSF46934">
    <property type="entry name" value="UBA-like"/>
    <property type="match status" value="1"/>
</dbReference>
<dbReference type="GO" id="GO:0005739">
    <property type="term" value="C:mitochondrion"/>
    <property type="evidence" value="ECO:0007669"/>
    <property type="project" value="UniProtKB-SubCell"/>
</dbReference>
<dbReference type="InParanoid" id="A0A1S3JCF5"/>
<dbReference type="CDD" id="cd14275">
    <property type="entry name" value="UBA_EF-Ts"/>
    <property type="match status" value="1"/>
</dbReference>
<comment type="similarity">
    <text evidence="1 4">Belongs to the EF-Ts family.</text>
</comment>
<evidence type="ECO:0000256" key="5">
    <source>
        <dbReference type="SAM" id="MobiDB-lite"/>
    </source>
</evidence>
<dbReference type="STRING" id="7574.A0A1S3JCF5"/>
<dbReference type="GeneID" id="106171905"/>
<proteinExistence type="inferred from homology"/>
<dbReference type="KEGG" id="lak:106171905"/>
<evidence type="ECO:0000259" key="6">
    <source>
        <dbReference type="Pfam" id="PF00889"/>
    </source>
</evidence>
<comment type="function">
    <text evidence="4">Associates with the EF-Tu.GDP complex and induces the exchange of GDP to GTP. It remains bound to the aminoacyl-tRNA.EF-Tu.GTP complex up to the GTP hydrolysis stage on the ribosome.</text>
</comment>
<dbReference type="Proteomes" id="UP000085678">
    <property type="component" value="Unplaced"/>
</dbReference>
<keyword evidence="7" id="KW-1185">Reference proteome</keyword>
<dbReference type="HAMAP" id="MF_00050">
    <property type="entry name" value="EF_Ts"/>
    <property type="match status" value="1"/>
</dbReference>
<dbReference type="PROSITE" id="PS01127">
    <property type="entry name" value="EF_TS_2"/>
    <property type="match status" value="1"/>
</dbReference>
<dbReference type="PANTHER" id="PTHR11741">
    <property type="entry name" value="ELONGATION FACTOR TS"/>
    <property type="match status" value="1"/>
</dbReference>
<dbReference type="InterPro" id="IPR036402">
    <property type="entry name" value="EF-Ts_dimer_sf"/>
</dbReference>
<keyword evidence="2 4" id="KW-0251">Elongation factor</keyword>
<evidence type="ECO:0000256" key="4">
    <source>
        <dbReference type="HAMAP-Rule" id="MF_03135"/>
    </source>
</evidence>
<dbReference type="PANTHER" id="PTHR11741:SF0">
    <property type="entry name" value="ELONGATION FACTOR TS, MITOCHONDRIAL"/>
    <property type="match status" value="1"/>
</dbReference>
<dbReference type="Pfam" id="PF00889">
    <property type="entry name" value="EF_TS"/>
    <property type="match status" value="1"/>
</dbReference>
<comment type="subcellular location">
    <subcellularLocation>
        <location evidence="4">Mitochondrion</location>
    </subcellularLocation>
</comment>
<dbReference type="OMA" id="QEYMLDD"/>
<dbReference type="GO" id="GO:0003746">
    <property type="term" value="F:translation elongation factor activity"/>
    <property type="evidence" value="ECO:0007669"/>
    <property type="project" value="UniProtKB-UniRule"/>
</dbReference>
<dbReference type="FunCoup" id="A0A1S3JCF5">
    <property type="interactions" value="2406"/>
</dbReference>
<dbReference type="InterPro" id="IPR001816">
    <property type="entry name" value="Transl_elong_EFTs/EF1B"/>
</dbReference>
<dbReference type="Gene3D" id="1.10.8.10">
    <property type="entry name" value="DNA helicase RuvA subunit, C-terminal domain"/>
    <property type="match status" value="1"/>
</dbReference>
<accession>A0A1S3JCF5</accession>
<evidence type="ECO:0000313" key="8">
    <source>
        <dbReference type="RefSeq" id="XP_013407871.1"/>
    </source>
</evidence>
<evidence type="ECO:0000313" key="7">
    <source>
        <dbReference type="Proteomes" id="UP000085678"/>
    </source>
</evidence>
<evidence type="ECO:0000256" key="3">
    <source>
        <dbReference type="ARBA" id="ARBA00022917"/>
    </source>
</evidence>
<evidence type="ECO:0000256" key="1">
    <source>
        <dbReference type="ARBA" id="ARBA00005532"/>
    </source>
</evidence>